<evidence type="ECO:0000313" key="9">
    <source>
        <dbReference type="EMBL" id="PRW57673.1"/>
    </source>
</evidence>
<dbReference type="GO" id="GO:2000001">
    <property type="term" value="P:regulation of DNA damage checkpoint"/>
    <property type="evidence" value="ECO:0007669"/>
    <property type="project" value="TreeGrafter"/>
</dbReference>
<dbReference type="PANTHER" id="PTHR14773:SF0">
    <property type="entry name" value="WD REPEAT-CONTAINING PROTEIN 76"/>
    <property type="match status" value="1"/>
</dbReference>
<evidence type="ECO:0000256" key="5">
    <source>
        <dbReference type="ARBA" id="ARBA00022833"/>
    </source>
</evidence>
<evidence type="ECO:0000256" key="6">
    <source>
        <dbReference type="PROSITE-ProRule" id="PRU00221"/>
    </source>
</evidence>
<keyword evidence="10" id="KW-1185">Reference proteome</keyword>
<dbReference type="SMART" id="SM00320">
    <property type="entry name" value="WD40"/>
    <property type="match status" value="5"/>
</dbReference>
<feature type="region of interest" description="Disordered" evidence="7">
    <location>
        <begin position="151"/>
        <end position="240"/>
    </location>
</feature>
<dbReference type="PANTHER" id="PTHR14773">
    <property type="entry name" value="WD REPEAT-CONTAINING PROTEIN 76"/>
    <property type="match status" value="1"/>
</dbReference>
<dbReference type="AlphaFoldDB" id="A0A2P6TUD0"/>
<dbReference type="Gene3D" id="2.130.10.10">
    <property type="entry name" value="YVTN repeat-like/Quinoprotein amine dehydrogenase"/>
    <property type="match status" value="1"/>
</dbReference>
<feature type="region of interest" description="Disordered" evidence="7">
    <location>
        <begin position="495"/>
        <end position="551"/>
    </location>
</feature>
<dbReference type="EMBL" id="LHPG02000006">
    <property type="protein sequence ID" value="PRW57673.1"/>
    <property type="molecule type" value="Genomic_DNA"/>
</dbReference>
<feature type="compositionally biased region" description="Acidic residues" evidence="7">
    <location>
        <begin position="200"/>
        <end position="219"/>
    </location>
</feature>
<evidence type="ECO:0000256" key="4">
    <source>
        <dbReference type="ARBA" id="ARBA00022737"/>
    </source>
</evidence>
<feature type="region of interest" description="Disordered" evidence="7">
    <location>
        <begin position="333"/>
        <end position="357"/>
    </location>
</feature>
<feature type="domain" description="PARP-type" evidence="8">
    <location>
        <begin position="6"/>
        <end position="33"/>
    </location>
</feature>
<feature type="repeat" description="WD" evidence="6">
    <location>
        <begin position="703"/>
        <end position="736"/>
    </location>
</feature>
<keyword evidence="5" id="KW-0862">Zinc</keyword>
<dbReference type="SUPFAM" id="SSF50978">
    <property type="entry name" value="WD40 repeat-like"/>
    <property type="match status" value="1"/>
</dbReference>
<proteinExistence type="inferred from homology"/>
<dbReference type="InterPro" id="IPR050853">
    <property type="entry name" value="WD_repeat_DNA-damage-binding"/>
</dbReference>
<dbReference type="InterPro" id="IPR001510">
    <property type="entry name" value="Znf_PARP"/>
</dbReference>
<reference evidence="9 10" key="1">
    <citation type="journal article" date="2018" name="Plant J.">
        <title>Genome sequences of Chlorella sorokiniana UTEX 1602 and Micractinium conductrix SAG 241.80: implications to maltose excretion by a green alga.</title>
        <authorList>
            <person name="Arriola M.B."/>
            <person name="Velmurugan N."/>
            <person name="Zhang Y."/>
            <person name="Plunkett M.H."/>
            <person name="Hondzo H."/>
            <person name="Barney B.M."/>
        </authorList>
    </citation>
    <scope>NUCLEOTIDE SEQUENCE [LARGE SCALE GENOMIC DNA]</scope>
    <source>
        <strain evidence="10">UTEX 1602</strain>
    </source>
</reference>
<feature type="region of interest" description="Disordered" evidence="7">
    <location>
        <begin position="273"/>
        <end position="296"/>
    </location>
</feature>
<dbReference type="InterPro" id="IPR036322">
    <property type="entry name" value="WD40_repeat_dom_sf"/>
</dbReference>
<dbReference type="Proteomes" id="UP000239899">
    <property type="component" value="Unassembled WGS sequence"/>
</dbReference>
<evidence type="ECO:0000256" key="2">
    <source>
        <dbReference type="ARBA" id="ARBA00022574"/>
    </source>
</evidence>
<keyword evidence="4" id="KW-0677">Repeat</keyword>
<dbReference type="GO" id="GO:0008270">
    <property type="term" value="F:zinc ion binding"/>
    <property type="evidence" value="ECO:0007669"/>
    <property type="project" value="InterPro"/>
</dbReference>
<feature type="repeat" description="WD" evidence="6">
    <location>
        <begin position="653"/>
        <end position="688"/>
    </location>
</feature>
<dbReference type="InterPro" id="IPR015943">
    <property type="entry name" value="WD40/YVTN_repeat-like_dom_sf"/>
</dbReference>
<protein>
    <submittedName>
        <fullName evidence="9">UDP-glucuronic acid decarboxylase 1</fullName>
    </submittedName>
</protein>
<dbReference type="InterPro" id="IPR001680">
    <property type="entry name" value="WD40_rpt"/>
</dbReference>
<comment type="caution">
    <text evidence="9">The sequence shown here is derived from an EMBL/GenBank/DDBJ whole genome shotgun (WGS) entry which is preliminary data.</text>
</comment>
<evidence type="ECO:0000259" key="8">
    <source>
        <dbReference type="PROSITE" id="PS50064"/>
    </source>
</evidence>
<dbReference type="PROSITE" id="PS50294">
    <property type="entry name" value="WD_REPEATS_REGION"/>
    <property type="match status" value="1"/>
</dbReference>
<evidence type="ECO:0000256" key="7">
    <source>
        <dbReference type="SAM" id="MobiDB-lite"/>
    </source>
</evidence>
<feature type="compositionally biased region" description="Low complexity" evidence="7">
    <location>
        <begin position="385"/>
        <end position="397"/>
    </location>
</feature>
<organism evidence="9 10">
    <name type="scientific">Chlorella sorokiniana</name>
    <name type="common">Freshwater green alga</name>
    <dbReference type="NCBI Taxonomy" id="3076"/>
    <lineage>
        <taxon>Eukaryota</taxon>
        <taxon>Viridiplantae</taxon>
        <taxon>Chlorophyta</taxon>
        <taxon>core chlorophytes</taxon>
        <taxon>Trebouxiophyceae</taxon>
        <taxon>Chlorellales</taxon>
        <taxon>Chlorellaceae</taxon>
        <taxon>Chlorella clade</taxon>
        <taxon>Chlorella</taxon>
    </lineage>
</organism>
<dbReference type="GO" id="GO:0005634">
    <property type="term" value="C:nucleus"/>
    <property type="evidence" value="ECO:0007669"/>
    <property type="project" value="TreeGrafter"/>
</dbReference>
<comment type="similarity">
    <text evidence="1">Belongs to the WD repeat DDB2/WDR76 family.</text>
</comment>
<feature type="region of interest" description="Disordered" evidence="7">
    <location>
        <begin position="379"/>
        <end position="414"/>
    </location>
</feature>
<keyword evidence="2 6" id="KW-0853">WD repeat</keyword>
<feature type="compositionally biased region" description="Low complexity" evidence="7">
    <location>
        <begin position="163"/>
        <end position="184"/>
    </location>
</feature>
<dbReference type="PROSITE" id="PS50082">
    <property type="entry name" value="WD_REPEATS_2"/>
    <property type="match status" value="2"/>
</dbReference>
<accession>A0A2P6TUD0</accession>
<sequence length="828" mass="86921">MAGGVVTLEQAKSGRSTCRASGEPIAKGDWRVGFETWISGRVAMAWMKPLPFLEGCCRVEYALSAGGSQGTCKATGHKFVKGEPRFVLTAGDPQKKCYLSLPAAGAELVPVIKQVGSAAWAPTRCTGLADLAEPDRRTFFKAFGVSQAEAASFDQQHPAPERPAVGKPTPAAKAAAAAAAGSKGRAAKRARVAQASDSSSDSEEDAEHAENAEPAEEQQEQPPQKKKAGAAQQGGGLTEMERQRLELIKRNRERMMALNLPGMAAELLPAAPAKQQQPAKHKGVSRKRLSEVLPRRESSRLRGIAADGSMIHAERQGEITVVAGEVIRRYASGAMSEEQEPQDRHPQGEVQFESSNASAESDEAFIHLLAHAASAANSGVQDSDASSSPGGQAGSKAAAKRKGARGSGGSGSAAAVAVASGGMGAAELTRLQLAEDDVAKVTKEATTHLAFHPTTDTLIVACADKKGNLSLWHVNEGSYELPAAARRAEPILRRAAAQQEQQEQQGEGDSEEETQDGKPAATSAAAVSLDASAGKAARPGSRASSEEEQDAAGPFDGVLLLQPQHYQYVSGLRWAGGSGRGAALFTASYDGSLRRLDVERGVSDAVVSSEEDEYSCMDVTGDGRTALLGDNEGTLRLVDVRAPLASSSLGPGLAVHAKKINTLHFEPVQEQVFATASTDTTIKLWDMRALSSSKGAALKPLATGGHPQACQAAMFAPDGSRRLISTSFDNTCRVWDGAAGMQQLLAIKHDNQTGRWVLPFRACWNAAGDGIIVGNMNRFVDILDASSGALAGQLSSPFMTAIPSRNAVHPRLPVLAAATNSGRIHIYR</sequence>
<evidence type="ECO:0000313" key="10">
    <source>
        <dbReference type="Proteomes" id="UP000239899"/>
    </source>
</evidence>
<dbReference type="OrthoDB" id="9890280at2759"/>
<keyword evidence="3" id="KW-0479">Metal-binding</keyword>
<evidence type="ECO:0000256" key="1">
    <source>
        <dbReference type="ARBA" id="ARBA00005434"/>
    </source>
</evidence>
<evidence type="ECO:0000256" key="3">
    <source>
        <dbReference type="ARBA" id="ARBA00022723"/>
    </source>
</evidence>
<gene>
    <name evidence="9" type="ORF">C2E21_3395</name>
</gene>
<name>A0A2P6TUD0_CHLSO</name>
<dbReference type="Pfam" id="PF00400">
    <property type="entry name" value="WD40"/>
    <property type="match status" value="2"/>
</dbReference>
<feature type="compositionally biased region" description="Low complexity" evidence="7">
    <location>
        <begin position="520"/>
        <end position="537"/>
    </location>
</feature>
<dbReference type="GO" id="GO:0003677">
    <property type="term" value="F:DNA binding"/>
    <property type="evidence" value="ECO:0007669"/>
    <property type="project" value="InterPro"/>
</dbReference>
<dbReference type="STRING" id="3076.A0A2P6TUD0"/>
<dbReference type="PROSITE" id="PS50064">
    <property type="entry name" value="ZF_PARP_2"/>
    <property type="match status" value="1"/>
</dbReference>